<dbReference type="Proteomes" id="UP000095283">
    <property type="component" value="Unplaced"/>
</dbReference>
<accession>A0A1I7X9U1</accession>
<reference evidence="2" key="1">
    <citation type="submission" date="2016-11" db="UniProtKB">
        <authorList>
            <consortium name="WormBaseParasite"/>
        </authorList>
    </citation>
    <scope>IDENTIFICATION</scope>
</reference>
<keyword evidence="1" id="KW-1185">Reference proteome</keyword>
<organism evidence="1 2">
    <name type="scientific">Heterorhabditis bacteriophora</name>
    <name type="common">Entomopathogenic nematode worm</name>
    <dbReference type="NCBI Taxonomy" id="37862"/>
    <lineage>
        <taxon>Eukaryota</taxon>
        <taxon>Metazoa</taxon>
        <taxon>Ecdysozoa</taxon>
        <taxon>Nematoda</taxon>
        <taxon>Chromadorea</taxon>
        <taxon>Rhabditida</taxon>
        <taxon>Rhabditina</taxon>
        <taxon>Rhabditomorpha</taxon>
        <taxon>Strongyloidea</taxon>
        <taxon>Heterorhabditidae</taxon>
        <taxon>Heterorhabditis</taxon>
    </lineage>
</organism>
<proteinExistence type="predicted"/>
<protein>
    <submittedName>
        <fullName evidence="2">Secreted protein</fullName>
    </submittedName>
</protein>
<evidence type="ECO:0000313" key="1">
    <source>
        <dbReference type="Proteomes" id="UP000095283"/>
    </source>
</evidence>
<sequence>MNSVELCLDPTHVVPALLYLVLSAAGDPCPGVDHQRALSSYSGISILIFTNDYLYANILEQIFHDICNTV</sequence>
<name>A0A1I7X9U1_HETBA</name>
<dbReference type="WBParaSite" id="Hba_14357">
    <property type="protein sequence ID" value="Hba_14357"/>
    <property type="gene ID" value="Hba_14357"/>
</dbReference>
<evidence type="ECO:0000313" key="2">
    <source>
        <dbReference type="WBParaSite" id="Hba_14357"/>
    </source>
</evidence>
<dbReference type="AlphaFoldDB" id="A0A1I7X9U1"/>